<dbReference type="Proteomes" id="UP000461443">
    <property type="component" value="Unassembled WGS sequence"/>
</dbReference>
<evidence type="ECO:0000256" key="1">
    <source>
        <dbReference type="SAM" id="Phobius"/>
    </source>
</evidence>
<keyword evidence="3" id="KW-1185">Reference proteome</keyword>
<protein>
    <recommendedName>
        <fullName evidence="4">Major facilitator superfamily (MFS) profile domain-containing protein</fullName>
    </recommendedName>
</protein>
<dbReference type="Gene3D" id="1.20.1250.20">
    <property type="entry name" value="MFS general substrate transporter like domains"/>
    <property type="match status" value="1"/>
</dbReference>
<gene>
    <name evidence="2" type="ORF">GRH90_18655</name>
</gene>
<reference evidence="2 3" key="2">
    <citation type="submission" date="2020-02" db="EMBL/GenBank/DDBJ databases">
        <title>The new genus of Enterobacteriales.</title>
        <authorList>
            <person name="Kim I.S."/>
        </authorList>
    </citation>
    <scope>NUCLEOTIDE SEQUENCE [LARGE SCALE GENOMIC DNA]</scope>
    <source>
        <strain evidence="2 3">SAP-6</strain>
    </source>
</reference>
<evidence type="ECO:0008006" key="4">
    <source>
        <dbReference type="Google" id="ProtNLM"/>
    </source>
</evidence>
<dbReference type="AlphaFoldDB" id="A0A845SL87"/>
<accession>A0A845SL87</accession>
<comment type="caution">
    <text evidence="2">The sequence shown here is derived from an EMBL/GenBank/DDBJ whole genome shotgun (WGS) entry which is preliminary data.</text>
</comment>
<sequence>MLFLRESITPLVIIAMAVWAGGAAFVVPPMTATVLHNAPLSMAATASAVHTTLRQLGALIGVALTGLAFTLVASPLVTLMLVSALIHMLLALMIWRRLPTK</sequence>
<organism evidence="2 3">
    <name type="scientific">Acerihabitans arboris</name>
    <dbReference type="NCBI Taxonomy" id="2691583"/>
    <lineage>
        <taxon>Bacteria</taxon>
        <taxon>Pseudomonadati</taxon>
        <taxon>Pseudomonadota</taxon>
        <taxon>Gammaproteobacteria</taxon>
        <taxon>Enterobacterales</taxon>
        <taxon>Pectobacteriaceae</taxon>
        <taxon>Acerihabitans</taxon>
    </lineage>
</organism>
<name>A0A845SL87_9GAMM</name>
<keyword evidence="1" id="KW-0812">Transmembrane</keyword>
<feature type="transmembrane region" description="Helical" evidence="1">
    <location>
        <begin position="56"/>
        <end position="73"/>
    </location>
</feature>
<dbReference type="RefSeq" id="WP_162367471.1">
    <property type="nucleotide sequence ID" value="NZ_WUBS01000014.1"/>
</dbReference>
<evidence type="ECO:0000313" key="2">
    <source>
        <dbReference type="EMBL" id="NDL64759.1"/>
    </source>
</evidence>
<dbReference type="InterPro" id="IPR036259">
    <property type="entry name" value="MFS_trans_sf"/>
</dbReference>
<feature type="transmembrane region" description="Helical" evidence="1">
    <location>
        <begin position="12"/>
        <end position="35"/>
    </location>
</feature>
<keyword evidence="1" id="KW-1133">Transmembrane helix</keyword>
<keyword evidence="1" id="KW-0472">Membrane</keyword>
<dbReference type="EMBL" id="WUBS01000014">
    <property type="protein sequence ID" value="NDL64759.1"/>
    <property type="molecule type" value="Genomic_DNA"/>
</dbReference>
<evidence type="ECO:0000313" key="3">
    <source>
        <dbReference type="Proteomes" id="UP000461443"/>
    </source>
</evidence>
<dbReference type="SUPFAM" id="SSF103473">
    <property type="entry name" value="MFS general substrate transporter"/>
    <property type="match status" value="1"/>
</dbReference>
<proteinExistence type="predicted"/>
<reference evidence="2 3" key="1">
    <citation type="submission" date="2019-12" db="EMBL/GenBank/DDBJ databases">
        <authorList>
            <person name="Lee S.D."/>
        </authorList>
    </citation>
    <scope>NUCLEOTIDE SEQUENCE [LARGE SCALE GENOMIC DNA]</scope>
    <source>
        <strain evidence="2 3">SAP-6</strain>
    </source>
</reference>
<feature type="transmembrane region" description="Helical" evidence="1">
    <location>
        <begin position="79"/>
        <end position="95"/>
    </location>
</feature>